<accession>A0A645H4A1</accession>
<sequence length="136" mass="16031">MRMEKILLKAFHLSPVMKLPKLTSSKKERVYELRSYESASENLFRNKVHMFNEGGEIDIFTKLDFNAVFYSEVIAGSQMPNLMYMTTFENKADRDAHWAAFREDPDWKELSARPEYKNNVSRSVITFLRPAEYSDF</sequence>
<feature type="domain" description="NIPSNAP" evidence="1">
    <location>
        <begin position="31"/>
        <end position="134"/>
    </location>
</feature>
<dbReference type="Pfam" id="PF07978">
    <property type="entry name" value="NIPSNAP"/>
    <property type="match status" value="1"/>
</dbReference>
<reference evidence="2" key="1">
    <citation type="submission" date="2019-08" db="EMBL/GenBank/DDBJ databases">
        <authorList>
            <person name="Kucharzyk K."/>
            <person name="Murdoch R.W."/>
            <person name="Higgins S."/>
            <person name="Loffler F."/>
        </authorList>
    </citation>
    <scope>NUCLEOTIDE SEQUENCE</scope>
</reference>
<dbReference type="Gene3D" id="3.30.70.100">
    <property type="match status" value="1"/>
</dbReference>
<dbReference type="InterPro" id="IPR011008">
    <property type="entry name" value="Dimeric_a/b-barrel"/>
</dbReference>
<name>A0A645H4A1_9ZZZZ</name>
<dbReference type="AlphaFoldDB" id="A0A645H4A1"/>
<evidence type="ECO:0000259" key="1">
    <source>
        <dbReference type="Pfam" id="PF07978"/>
    </source>
</evidence>
<dbReference type="SUPFAM" id="SSF54909">
    <property type="entry name" value="Dimeric alpha+beta barrel"/>
    <property type="match status" value="1"/>
</dbReference>
<protein>
    <recommendedName>
        <fullName evidence="1">NIPSNAP domain-containing protein</fullName>
    </recommendedName>
</protein>
<dbReference type="InterPro" id="IPR012577">
    <property type="entry name" value="NIPSNAP"/>
</dbReference>
<organism evidence="2">
    <name type="scientific">bioreactor metagenome</name>
    <dbReference type="NCBI Taxonomy" id="1076179"/>
    <lineage>
        <taxon>unclassified sequences</taxon>
        <taxon>metagenomes</taxon>
        <taxon>ecological metagenomes</taxon>
    </lineage>
</organism>
<comment type="caution">
    <text evidence="2">The sequence shown here is derived from an EMBL/GenBank/DDBJ whole genome shotgun (WGS) entry which is preliminary data.</text>
</comment>
<proteinExistence type="predicted"/>
<evidence type="ECO:0000313" key="2">
    <source>
        <dbReference type="EMBL" id="MPN33845.1"/>
    </source>
</evidence>
<dbReference type="EMBL" id="VSSQ01086564">
    <property type="protein sequence ID" value="MPN33845.1"/>
    <property type="molecule type" value="Genomic_DNA"/>
</dbReference>
<gene>
    <name evidence="2" type="ORF">SDC9_181337</name>
</gene>